<dbReference type="InterPro" id="IPR050361">
    <property type="entry name" value="MPP/UQCRC_Complex"/>
</dbReference>
<feature type="domain" description="Peptidase M16 C-terminal" evidence="3">
    <location>
        <begin position="401"/>
        <end position="571"/>
    </location>
</feature>
<comment type="caution">
    <text evidence="4">The sequence shown here is derived from an EMBL/GenBank/DDBJ whole genome shotgun (WGS) entry which is preliminary data.</text>
</comment>
<dbReference type="EMBL" id="JACPRF010000325">
    <property type="protein sequence ID" value="MBI2877321.1"/>
    <property type="molecule type" value="Genomic_DNA"/>
</dbReference>
<dbReference type="SUPFAM" id="SSF63411">
    <property type="entry name" value="LuxS/MPP-like metallohydrolase"/>
    <property type="match status" value="3"/>
</dbReference>
<protein>
    <submittedName>
        <fullName evidence="4">Insulinase family protein</fullName>
    </submittedName>
</protein>
<gene>
    <name evidence="4" type="ORF">HYY20_10605</name>
</gene>
<proteinExistence type="inferred from homology"/>
<dbReference type="GO" id="GO:0046872">
    <property type="term" value="F:metal ion binding"/>
    <property type="evidence" value="ECO:0007669"/>
    <property type="project" value="InterPro"/>
</dbReference>
<evidence type="ECO:0000256" key="1">
    <source>
        <dbReference type="ARBA" id="ARBA00007261"/>
    </source>
</evidence>
<dbReference type="PANTHER" id="PTHR11851">
    <property type="entry name" value="METALLOPROTEASE"/>
    <property type="match status" value="1"/>
</dbReference>
<accession>A0A932CQB6</accession>
<dbReference type="Pfam" id="PF00675">
    <property type="entry name" value="Peptidase_M16"/>
    <property type="match status" value="1"/>
</dbReference>
<dbReference type="Gene3D" id="3.30.830.10">
    <property type="entry name" value="Metalloenzyme, LuxS/M16 peptidase-like"/>
    <property type="match status" value="3"/>
</dbReference>
<dbReference type="InterPro" id="IPR011249">
    <property type="entry name" value="Metalloenz_LuxS/M16"/>
</dbReference>
<dbReference type="InterPro" id="IPR011765">
    <property type="entry name" value="Pept_M16_N"/>
</dbReference>
<evidence type="ECO:0000313" key="4">
    <source>
        <dbReference type="EMBL" id="MBI2877321.1"/>
    </source>
</evidence>
<feature type="domain" description="Peptidase M16 N-terminal" evidence="2">
    <location>
        <begin position="261"/>
        <end position="394"/>
    </location>
</feature>
<comment type="similarity">
    <text evidence="1">Belongs to the peptidase M16 family.</text>
</comment>
<evidence type="ECO:0000259" key="2">
    <source>
        <dbReference type="Pfam" id="PF00675"/>
    </source>
</evidence>
<dbReference type="AlphaFoldDB" id="A0A932CQB6"/>
<organism evidence="4 5">
    <name type="scientific">Tectimicrobiota bacterium</name>
    <dbReference type="NCBI Taxonomy" id="2528274"/>
    <lineage>
        <taxon>Bacteria</taxon>
        <taxon>Pseudomonadati</taxon>
        <taxon>Nitrospinota/Tectimicrobiota group</taxon>
        <taxon>Candidatus Tectimicrobiota</taxon>
    </lineage>
</organism>
<dbReference type="InterPro" id="IPR007863">
    <property type="entry name" value="Peptidase_M16_C"/>
</dbReference>
<evidence type="ECO:0000259" key="3">
    <source>
        <dbReference type="Pfam" id="PF05193"/>
    </source>
</evidence>
<feature type="non-terminal residue" evidence="4">
    <location>
        <position position="1"/>
    </location>
</feature>
<sequence>PTERVVYQPGPVQTVQIQLAFPAPAASDPDYPAFAFWADLLAMEEGAPLNRALRGGSPPVALRVSTELELQAGWSTFTVRLTLAEDLEERPGGAGRKPLKEQVQQALERTLQALREAAQAAPDPAQIRRALTHLKVQEYSLQEKLHYYGMMKAPLLALAGYSFVGSYLERVSAAQPEELQRAARKVLSAPPYLAVVVHPPGRLEEETEKGTPAPKGEILPPKGVEVVREVLANGLTVIARGNSDTRVFAVHLLAKDRASLELPEKAGAAEFLSRMLLRGTQTRTTAQISQALADIGAQVKVVDDPNIPYDDLYTSPAYAYIRFETIDEHADAGLDLLADLVRRPAFPPEEMERVRQELRSLIASQRESPSQTARQLLYAELFKGHPFSRDLWGTEGSISGLTREDLQALHRQLFAPNNLILALEGNLPAQDMIAKVALRFGDMEPVDHPAPTPPMRWRGGGERRVTQTMKKEQAALGVGLPLPGRESPEVPALQLMTSILSSRLASQLREVQGLAYAVGANAQFLPGFGWLQISLATTSTHVEVAREGILKEMKRMKEALVEEGEREAAINGAWGAFLMSRLSSINRAYYACLFEFLGQPIGYELGLRQRLDQVSPEEIRRAAQTYLDTENFVLAIAGGQ</sequence>
<feature type="domain" description="Peptidase M16 C-terminal" evidence="3">
    <location>
        <begin position="3"/>
        <end position="132"/>
    </location>
</feature>
<name>A0A932CQB6_UNCTE</name>
<evidence type="ECO:0000313" key="5">
    <source>
        <dbReference type="Proteomes" id="UP000769766"/>
    </source>
</evidence>
<reference evidence="4" key="1">
    <citation type="submission" date="2020-07" db="EMBL/GenBank/DDBJ databases">
        <title>Huge and variable diversity of episymbiotic CPR bacteria and DPANN archaea in groundwater ecosystems.</title>
        <authorList>
            <person name="He C.Y."/>
            <person name="Keren R."/>
            <person name="Whittaker M."/>
            <person name="Farag I.F."/>
            <person name="Doudna J."/>
            <person name="Cate J.H.D."/>
            <person name="Banfield J.F."/>
        </authorList>
    </citation>
    <scope>NUCLEOTIDE SEQUENCE</scope>
    <source>
        <strain evidence="4">NC_groundwater_672_Ag_B-0.1um_62_36</strain>
    </source>
</reference>
<dbReference type="Proteomes" id="UP000769766">
    <property type="component" value="Unassembled WGS sequence"/>
</dbReference>
<dbReference type="Pfam" id="PF05193">
    <property type="entry name" value="Peptidase_M16_C"/>
    <property type="match status" value="2"/>
</dbReference>
<dbReference type="PANTHER" id="PTHR11851:SF49">
    <property type="entry name" value="MITOCHONDRIAL-PROCESSING PEPTIDASE SUBUNIT ALPHA"/>
    <property type="match status" value="1"/>
</dbReference>